<dbReference type="AlphaFoldDB" id="A0A0E9T0T6"/>
<dbReference type="EMBL" id="GBXM01062249">
    <property type="protein sequence ID" value="JAH46328.1"/>
    <property type="molecule type" value="Transcribed_RNA"/>
</dbReference>
<dbReference type="PROSITE" id="PS51257">
    <property type="entry name" value="PROKAR_LIPOPROTEIN"/>
    <property type="match status" value="1"/>
</dbReference>
<reference evidence="1" key="1">
    <citation type="submission" date="2014-11" db="EMBL/GenBank/DDBJ databases">
        <authorList>
            <person name="Amaro Gonzalez C."/>
        </authorList>
    </citation>
    <scope>NUCLEOTIDE SEQUENCE</scope>
</reference>
<sequence length="29" mass="3296">MLSRSVVQGVNRILYLFVLQFLVSCPAEI</sequence>
<organism evidence="1">
    <name type="scientific">Anguilla anguilla</name>
    <name type="common">European freshwater eel</name>
    <name type="synonym">Muraena anguilla</name>
    <dbReference type="NCBI Taxonomy" id="7936"/>
    <lineage>
        <taxon>Eukaryota</taxon>
        <taxon>Metazoa</taxon>
        <taxon>Chordata</taxon>
        <taxon>Craniata</taxon>
        <taxon>Vertebrata</taxon>
        <taxon>Euteleostomi</taxon>
        <taxon>Actinopterygii</taxon>
        <taxon>Neopterygii</taxon>
        <taxon>Teleostei</taxon>
        <taxon>Anguilliformes</taxon>
        <taxon>Anguillidae</taxon>
        <taxon>Anguilla</taxon>
    </lineage>
</organism>
<name>A0A0E9T0T6_ANGAN</name>
<reference evidence="1" key="2">
    <citation type="journal article" date="2015" name="Fish Shellfish Immunol.">
        <title>Early steps in the European eel (Anguilla anguilla)-Vibrio vulnificus interaction in the gills: Role of the RtxA13 toxin.</title>
        <authorList>
            <person name="Callol A."/>
            <person name="Pajuelo D."/>
            <person name="Ebbesson L."/>
            <person name="Teles M."/>
            <person name="MacKenzie S."/>
            <person name="Amaro C."/>
        </authorList>
    </citation>
    <scope>NUCLEOTIDE SEQUENCE</scope>
</reference>
<proteinExistence type="predicted"/>
<evidence type="ECO:0000313" key="1">
    <source>
        <dbReference type="EMBL" id="JAH46328.1"/>
    </source>
</evidence>
<protein>
    <submittedName>
        <fullName evidence="1">Uncharacterized protein</fullName>
    </submittedName>
</protein>
<accession>A0A0E9T0T6</accession>